<evidence type="ECO:0000256" key="2">
    <source>
        <dbReference type="ARBA" id="ARBA00022448"/>
    </source>
</evidence>
<comment type="caution">
    <text evidence="6">The sequence shown here is derived from an EMBL/GenBank/DDBJ whole genome shotgun (WGS) entry which is preliminary data.</text>
</comment>
<dbReference type="GO" id="GO:0030001">
    <property type="term" value="P:metal ion transport"/>
    <property type="evidence" value="ECO:0007669"/>
    <property type="project" value="InterPro"/>
</dbReference>
<dbReference type="InterPro" id="IPR006311">
    <property type="entry name" value="TAT_signal"/>
</dbReference>
<evidence type="ECO:0000313" key="7">
    <source>
        <dbReference type="Proteomes" id="UP000597459"/>
    </source>
</evidence>
<dbReference type="RefSeq" id="WP_166318325.1">
    <property type="nucleotide sequence ID" value="NZ_WOTH01000048.1"/>
</dbReference>
<evidence type="ECO:0000256" key="4">
    <source>
        <dbReference type="ARBA" id="ARBA00022729"/>
    </source>
</evidence>
<proteinExistence type="predicted"/>
<feature type="chain" id="PRO_5038065956" evidence="5">
    <location>
        <begin position="24"/>
        <end position="294"/>
    </location>
</feature>
<dbReference type="InterPro" id="IPR006127">
    <property type="entry name" value="ZnuA-like"/>
</dbReference>
<reference evidence="6" key="1">
    <citation type="submission" date="2019-11" db="EMBL/GenBank/DDBJ databases">
        <title>Description of new Acetobacter species.</title>
        <authorList>
            <person name="Cleenwerck I."/>
            <person name="Sombolestani A.S."/>
        </authorList>
    </citation>
    <scope>NUCLEOTIDE SEQUENCE</scope>
    <source>
        <strain evidence="6">LMG 1626</strain>
    </source>
</reference>
<evidence type="ECO:0000256" key="3">
    <source>
        <dbReference type="ARBA" id="ARBA00022723"/>
    </source>
</evidence>
<evidence type="ECO:0000256" key="1">
    <source>
        <dbReference type="ARBA" id="ARBA00004196"/>
    </source>
</evidence>
<gene>
    <name evidence="6" type="ORF">GOB87_14325</name>
</gene>
<dbReference type="GO" id="GO:0030313">
    <property type="term" value="C:cell envelope"/>
    <property type="evidence" value="ECO:0007669"/>
    <property type="project" value="UniProtKB-SubCell"/>
</dbReference>
<dbReference type="EMBL" id="WOTH01000048">
    <property type="protein sequence ID" value="NHO55106.1"/>
    <property type="molecule type" value="Genomic_DNA"/>
</dbReference>
<keyword evidence="3" id="KW-0479">Metal-binding</keyword>
<evidence type="ECO:0000313" key="6">
    <source>
        <dbReference type="EMBL" id="NHO55106.1"/>
    </source>
</evidence>
<evidence type="ECO:0000256" key="5">
    <source>
        <dbReference type="SAM" id="SignalP"/>
    </source>
</evidence>
<dbReference type="GO" id="GO:0046872">
    <property type="term" value="F:metal ion binding"/>
    <property type="evidence" value="ECO:0007669"/>
    <property type="project" value="UniProtKB-KW"/>
</dbReference>
<dbReference type="AlphaFoldDB" id="A0A967BAE8"/>
<dbReference type="PANTHER" id="PTHR42953">
    <property type="entry name" value="HIGH-AFFINITY ZINC UPTAKE SYSTEM PROTEIN ZNUA-RELATED"/>
    <property type="match status" value="1"/>
</dbReference>
<dbReference type="Proteomes" id="UP000597459">
    <property type="component" value="Unassembled WGS sequence"/>
</dbReference>
<keyword evidence="7" id="KW-1185">Reference proteome</keyword>
<organism evidence="6 7">
    <name type="scientific">Acetobacter estunensis</name>
    <dbReference type="NCBI Taxonomy" id="104097"/>
    <lineage>
        <taxon>Bacteria</taxon>
        <taxon>Pseudomonadati</taxon>
        <taxon>Pseudomonadota</taxon>
        <taxon>Alphaproteobacteria</taxon>
        <taxon>Acetobacterales</taxon>
        <taxon>Acetobacteraceae</taxon>
        <taxon>Acetobacter</taxon>
    </lineage>
</organism>
<dbReference type="SUPFAM" id="SSF53807">
    <property type="entry name" value="Helical backbone' metal receptor"/>
    <property type="match status" value="1"/>
</dbReference>
<feature type="signal peptide" evidence="5">
    <location>
        <begin position="1"/>
        <end position="23"/>
    </location>
</feature>
<dbReference type="InterPro" id="IPR050492">
    <property type="entry name" value="Bact_metal-bind_prot9"/>
</dbReference>
<keyword evidence="4 5" id="KW-0732">Signal</keyword>
<comment type="subcellular location">
    <subcellularLocation>
        <location evidence="1">Cell envelope</location>
    </subcellularLocation>
</comment>
<name>A0A967BAE8_9PROT</name>
<dbReference type="PROSITE" id="PS51318">
    <property type="entry name" value="TAT"/>
    <property type="match status" value="1"/>
</dbReference>
<dbReference type="Pfam" id="PF01297">
    <property type="entry name" value="ZnuA"/>
    <property type="match status" value="1"/>
</dbReference>
<dbReference type="PANTHER" id="PTHR42953:SF1">
    <property type="entry name" value="METAL-BINDING PROTEIN HI_0362-RELATED"/>
    <property type="match status" value="1"/>
</dbReference>
<sequence length="294" mass="31343">MFLSRRTVLAFLGALALPVAAQAASQPLPVVAAESVWGDIAASVGGPHVSVTSIIHTPDIDPHMFEASPSVARAIAGAGMVVVNGAGYDSWMDRLVAASGHTPPVVSAAQAAGWKDGDNPHLWFDPAVVRATAERMADVLRQAQPQDAMEIKAYLATFEQELGKIDARIAALKVKVGGLHVGATEPLPGRLTDALGMVSDEKAFQLAVMNEAEPAPEDVARFERDLKDKHLNLLIYNEQTTTPTATRLVEIARKAGVPVMGLSETLPEGLHWFGWMNRTLDQIEALLVPAAKAR</sequence>
<protein>
    <submittedName>
        <fullName evidence="6">Metal ABC transporter substrate-binding protein</fullName>
    </submittedName>
</protein>
<accession>A0A967BAE8</accession>
<dbReference type="Gene3D" id="3.40.50.1980">
    <property type="entry name" value="Nitrogenase molybdenum iron protein domain"/>
    <property type="match status" value="2"/>
</dbReference>
<keyword evidence="2" id="KW-0813">Transport</keyword>